<evidence type="ECO:0000259" key="11">
    <source>
        <dbReference type="PROSITE" id="PS50268"/>
    </source>
</evidence>
<dbReference type="InterPro" id="IPR015919">
    <property type="entry name" value="Cadherin-like_sf"/>
</dbReference>
<evidence type="ECO:0000256" key="3">
    <source>
        <dbReference type="ARBA" id="ARBA00022729"/>
    </source>
</evidence>
<evidence type="ECO:0000256" key="4">
    <source>
        <dbReference type="ARBA" id="ARBA00022737"/>
    </source>
</evidence>
<name>A0A1I8EFP0_WUCBA</name>
<reference evidence="12" key="1">
    <citation type="submission" date="2016-11" db="UniProtKB">
        <authorList>
            <consortium name="WormBaseParasite"/>
        </authorList>
    </citation>
    <scope>IDENTIFICATION</scope>
    <source>
        <strain evidence="12">pt0022</strain>
    </source>
</reference>
<feature type="domain" description="Cadherin" evidence="11">
    <location>
        <begin position="113"/>
        <end position="192"/>
    </location>
</feature>
<evidence type="ECO:0000256" key="7">
    <source>
        <dbReference type="ARBA" id="ARBA00022989"/>
    </source>
</evidence>
<dbReference type="STRING" id="6293.A0A1I8EFP0"/>
<dbReference type="FunFam" id="2.60.40.60:FF:000033">
    <property type="entry name" value="FAT atypical cadherin 1"/>
    <property type="match status" value="1"/>
</dbReference>
<sequence length="193" mass="21761">ILDVNDNAPKFEKSLIHVIFNRSTTHYKLVRIHATDLDSGKNGRINYSLSGTDLFKIESDTGILSIHENFDCSLIREHRFRVCAKDFGTPSLSTTVDVIAEIIDSNGQPPLFTKPLYDLTIREDMEPGTCLLKVVYHCKVTANNSCGNESNVQYSLSLKTDPVKEPFRIDTQTGTICLDSILDYEQCTIYQLH</sequence>
<keyword evidence="6" id="KW-0130">Cell adhesion</keyword>
<keyword evidence="8" id="KW-0472">Membrane</keyword>
<keyword evidence="2" id="KW-0812">Transmembrane</keyword>
<evidence type="ECO:0000256" key="6">
    <source>
        <dbReference type="ARBA" id="ARBA00022889"/>
    </source>
</evidence>
<dbReference type="CDD" id="cd11304">
    <property type="entry name" value="Cadherin_repeat"/>
    <property type="match status" value="2"/>
</dbReference>
<evidence type="ECO:0000256" key="10">
    <source>
        <dbReference type="PROSITE-ProRule" id="PRU00043"/>
    </source>
</evidence>
<dbReference type="InterPro" id="IPR002126">
    <property type="entry name" value="Cadherin-like_dom"/>
</dbReference>
<proteinExistence type="predicted"/>
<comment type="subcellular location">
    <subcellularLocation>
        <location evidence="1">Membrane</location>
        <topology evidence="1">Single-pass membrane protein</topology>
    </subcellularLocation>
</comment>
<dbReference type="SUPFAM" id="SSF49313">
    <property type="entry name" value="Cadherin-like"/>
    <property type="match status" value="2"/>
</dbReference>
<accession>A0A1I8EFP0</accession>
<evidence type="ECO:0000256" key="9">
    <source>
        <dbReference type="ARBA" id="ARBA00023180"/>
    </source>
</evidence>
<dbReference type="AlphaFoldDB" id="A0A1I8EFP0"/>
<keyword evidence="9" id="KW-0325">Glycoprotein</keyword>
<dbReference type="Pfam" id="PF00028">
    <property type="entry name" value="Cadherin"/>
    <property type="match status" value="2"/>
</dbReference>
<evidence type="ECO:0000313" key="12">
    <source>
        <dbReference type="WBParaSite" id="maker-PairedContig_189-snap-gene-0.3-mRNA-1"/>
    </source>
</evidence>
<dbReference type="PROSITE" id="PS50268">
    <property type="entry name" value="CADHERIN_2"/>
    <property type="match status" value="2"/>
</dbReference>
<evidence type="ECO:0000256" key="2">
    <source>
        <dbReference type="ARBA" id="ARBA00022692"/>
    </source>
</evidence>
<feature type="domain" description="Cadherin" evidence="11">
    <location>
        <begin position="29"/>
        <end position="112"/>
    </location>
</feature>
<evidence type="ECO:0000256" key="1">
    <source>
        <dbReference type="ARBA" id="ARBA00004167"/>
    </source>
</evidence>
<dbReference type="GO" id="GO:0005509">
    <property type="term" value="F:calcium ion binding"/>
    <property type="evidence" value="ECO:0007669"/>
    <property type="project" value="UniProtKB-UniRule"/>
</dbReference>
<evidence type="ECO:0000256" key="5">
    <source>
        <dbReference type="ARBA" id="ARBA00022837"/>
    </source>
</evidence>
<dbReference type="PANTHER" id="PTHR24026">
    <property type="entry name" value="FAT ATYPICAL CADHERIN-RELATED"/>
    <property type="match status" value="1"/>
</dbReference>
<dbReference type="SMART" id="SM00112">
    <property type="entry name" value="CA"/>
    <property type="match status" value="1"/>
</dbReference>
<keyword evidence="3" id="KW-0732">Signal</keyword>
<keyword evidence="5 10" id="KW-0106">Calcium</keyword>
<organism evidence="12">
    <name type="scientific">Wuchereria bancrofti</name>
    <dbReference type="NCBI Taxonomy" id="6293"/>
    <lineage>
        <taxon>Eukaryota</taxon>
        <taxon>Metazoa</taxon>
        <taxon>Ecdysozoa</taxon>
        <taxon>Nematoda</taxon>
        <taxon>Chromadorea</taxon>
        <taxon>Rhabditida</taxon>
        <taxon>Spirurina</taxon>
        <taxon>Spiruromorpha</taxon>
        <taxon>Filarioidea</taxon>
        <taxon>Onchocercidae</taxon>
        <taxon>Wuchereria</taxon>
    </lineage>
</organism>
<dbReference type="GO" id="GO:0016020">
    <property type="term" value="C:membrane"/>
    <property type="evidence" value="ECO:0007669"/>
    <property type="project" value="UniProtKB-SubCell"/>
</dbReference>
<dbReference type="PRINTS" id="PR00205">
    <property type="entry name" value="CADHERIN"/>
</dbReference>
<dbReference type="PANTHER" id="PTHR24026:SF136">
    <property type="entry name" value="PROTOCADHERIN-23"/>
    <property type="match status" value="1"/>
</dbReference>
<dbReference type="WBParaSite" id="maker-PairedContig_189-snap-gene-0.3-mRNA-1">
    <property type="protein sequence ID" value="maker-PairedContig_189-snap-gene-0.3-mRNA-1"/>
    <property type="gene ID" value="maker-PairedContig_189-snap-gene-0.3"/>
</dbReference>
<dbReference type="GO" id="GO:0007156">
    <property type="term" value="P:homophilic cell adhesion via plasma membrane adhesion molecules"/>
    <property type="evidence" value="ECO:0007669"/>
    <property type="project" value="InterPro"/>
</dbReference>
<keyword evidence="7" id="KW-1133">Transmembrane helix</keyword>
<protein>
    <submittedName>
        <fullName evidence="12">CA domain-containing protein</fullName>
    </submittedName>
</protein>
<evidence type="ECO:0000256" key="8">
    <source>
        <dbReference type="ARBA" id="ARBA00023136"/>
    </source>
</evidence>
<dbReference type="Gene3D" id="2.60.40.60">
    <property type="entry name" value="Cadherins"/>
    <property type="match status" value="2"/>
</dbReference>
<keyword evidence="4" id="KW-0677">Repeat</keyword>